<keyword evidence="1" id="KW-1133">Transmembrane helix</keyword>
<evidence type="ECO:0000313" key="3">
    <source>
        <dbReference type="EMBL" id="BCJ65394.1"/>
    </source>
</evidence>
<evidence type="ECO:0000313" key="4">
    <source>
        <dbReference type="Proteomes" id="UP000680866"/>
    </source>
</evidence>
<feature type="transmembrane region" description="Helical" evidence="1">
    <location>
        <begin position="76"/>
        <end position="93"/>
    </location>
</feature>
<dbReference type="EMBL" id="AP023359">
    <property type="protein sequence ID" value="BCJ65394.1"/>
    <property type="molecule type" value="Genomic_DNA"/>
</dbReference>
<feature type="transmembrane region" description="Helical" evidence="1">
    <location>
        <begin position="12"/>
        <end position="30"/>
    </location>
</feature>
<feature type="transmembrane region" description="Helical" evidence="1">
    <location>
        <begin position="207"/>
        <end position="224"/>
    </location>
</feature>
<dbReference type="GO" id="GO:0080120">
    <property type="term" value="P:CAAX-box protein maturation"/>
    <property type="evidence" value="ECO:0007669"/>
    <property type="project" value="UniProtKB-ARBA"/>
</dbReference>
<reference evidence="3" key="1">
    <citation type="submission" date="2020-08" db="EMBL/GenBank/DDBJ databases">
        <title>Whole genome shotgun sequence of Polymorphospora rubra NBRC 101157.</title>
        <authorList>
            <person name="Komaki H."/>
            <person name="Tamura T."/>
        </authorList>
    </citation>
    <scope>NUCLEOTIDE SEQUENCE</scope>
    <source>
        <strain evidence="3">NBRC 101157</strain>
    </source>
</reference>
<evidence type="ECO:0000259" key="2">
    <source>
        <dbReference type="Pfam" id="PF02517"/>
    </source>
</evidence>
<organism evidence="3 4">
    <name type="scientific">Polymorphospora rubra</name>
    <dbReference type="NCBI Taxonomy" id="338584"/>
    <lineage>
        <taxon>Bacteria</taxon>
        <taxon>Bacillati</taxon>
        <taxon>Actinomycetota</taxon>
        <taxon>Actinomycetes</taxon>
        <taxon>Micromonosporales</taxon>
        <taxon>Micromonosporaceae</taxon>
        <taxon>Polymorphospora</taxon>
    </lineage>
</organism>
<feature type="transmembrane region" description="Helical" evidence="1">
    <location>
        <begin position="113"/>
        <end position="134"/>
    </location>
</feature>
<feature type="transmembrane region" description="Helical" evidence="1">
    <location>
        <begin position="140"/>
        <end position="161"/>
    </location>
</feature>
<keyword evidence="1" id="KW-0812">Transmembrane</keyword>
<dbReference type="Proteomes" id="UP000680866">
    <property type="component" value="Chromosome"/>
</dbReference>
<gene>
    <name evidence="3" type="ORF">Prubr_24150</name>
</gene>
<dbReference type="InterPro" id="IPR003675">
    <property type="entry name" value="Rce1/LyrA-like_dom"/>
</dbReference>
<proteinExistence type="predicted"/>
<keyword evidence="1" id="KW-0472">Membrane</keyword>
<dbReference type="RefSeq" id="WP_212824828.1">
    <property type="nucleotide sequence ID" value="NZ_AP023359.1"/>
</dbReference>
<feature type="transmembrane region" description="Helical" evidence="1">
    <location>
        <begin position="37"/>
        <end position="56"/>
    </location>
</feature>
<dbReference type="KEGG" id="pry:Prubr_24150"/>
<name>A0A810MY29_9ACTN</name>
<feature type="domain" description="CAAX prenyl protease 2/Lysostaphin resistance protein A-like" evidence="2">
    <location>
        <begin position="146"/>
        <end position="241"/>
    </location>
</feature>
<protein>
    <recommendedName>
        <fullName evidence="2">CAAX prenyl protease 2/Lysostaphin resistance protein A-like domain-containing protein</fullName>
    </recommendedName>
</protein>
<feature type="transmembrane region" description="Helical" evidence="1">
    <location>
        <begin position="231"/>
        <end position="248"/>
    </location>
</feature>
<feature type="transmembrane region" description="Helical" evidence="1">
    <location>
        <begin position="182"/>
        <end position="201"/>
    </location>
</feature>
<dbReference type="GO" id="GO:0004175">
    <property type="term" value="F:endopeptidase activity"/>
    <property type="evidence" value="ECO:0007669"/>
    <property type="project" value="UniProtKB-ARBA"/>
</dbReference>
<dbReference type="Pfam" id="PF02517">
    <property type="entry name" value="Rce1-like"/>
    <property type="match status" value="1"/>
</dbReference>
<sequence>MGTVGQLVEYSVRLTPGIAVIVLAIALLGRAAPALRIALLIVGFILVRDLMTPLGFWTFGRTDIGLPWLRFIDDGVLLLVFGAVVLGLVAVMLRTQPDLAAYVVWGRLDPRALATAVGAAAVIAVPLLGLLQFVPLHERGGAVAVSLLVPLLVLALLGNFMEEVIFRGFLQGYLEQATELTPGRVIVLSGLIFAAGHAFLAITVTDLGWPILAFTFAEGLACAWVKRRSGVLAASLTHGLIIFTLASGL</sequence>
<dbReference type="AlphaFoldDB" id="A0A810MY29"/>
<evidence type="ECO:0000256" key="1">
    <source>
        <dbReference type="SAM" id="Phobius"/>
    </source>
</evidence>
<keyword evidence="4" id="KW-1185">Reference proteome</keyword>
<accession>A0A810MY29</accession>